<proteinExistence type="predicted"/>
<keyword evidence="2" id="KW-1185">Reference proteome</keyword>
<dbReference type="EMBL" id="JAGFBR010000006">
    <property type="protein sequence ID" value="KAH0465482.1"/>
    <property type="molecule type" value="Genomic_DNA"/>
</dbReference>
<comment type="caution">
    <text evidence="1">The sequence shown here is derived from an EMBL/GenBank/DDBJ whole genome shotgun (WGS) entry which is preliminary data.</text>
</comment>
<reference evidence="1 2" key="1">
    <citation type="journal article" date="2021" name="Hortic Res">
        <title>Chromosome-scale assembly of the Dendrobium chrysotoxum genome enhances the understanding of orchid evolution.</title>
        <authorList>
            <person name="Zhang Y."/>
            <person name="Zhang G.Q."/>
            <person name="Zhang D."/>
            <person name="Liu X.D."/>
            <person name="Xu X.Y."/>
            <person name="Sun W.H."/>
            <person name="Yu X."/>
            <person name="Zhu X."/>
            <person name="Wang Z.W."/>
            <person name="Zhao X."/>
            <person name="Zhong W.Y."/>
            <person name="Chen H."/>
            <person name="Yin W.L."/>
            <person name="Huang T."/>
            <person name="Niu S.C."/>
            <person name="Liu Z.J."/>
        </authorList>
    </citation>
    <scope>NUCLEOTIDE SEQUENCE [LARGE SCALE GENOMIC DNA]</scope>
    <source>
        <strain evidence="1">Lindl</strain>
    </source>
</reference>
<protein>
    <submittedName>
        <fullName evidence="1">Uncharacterized protein</fullName>
    </submittedName>
</protein>
<gene>
    <name evidence="1" type="ORF">IEQ34_005585</name>
</gene>
<dbReference type="Proteomes" id="UP000775213">
    <property type="component" value="Unassembled WGS sequence"/>
</dbReference>
<name>A0AAV7HC85_DENCH</name>
<sequence length="60" mass="6570">MHRHLELAMSTAVGVNSATCPDNPNNNRYMVEAAGVEVHGPTRSSSLLIFVESVSFIKRK</sequence>
<evidence type="ECO:0000313" key="2">
    <source>
        <dbReference type="Proteomes" id="UP000775213"/>
    </source>
</evidence>
<evidence type="ECO:0000313" key="1">
    <source>
        <dbReference type="EMBL" id="KAH0465482.1"/>
    </source>
</evidence>
<accession>A0AAV7HC85</accession>
<organism evidence="1 2">
    <name type="scientific">Dendrobium chrysotoxum</name>
    <name type="common">Orchid</name>
    <dbReference type="NCBI Taxonomy" id="161865"/>
    <lineage>
        <taxon>Eukaryota</taxon>
        <taxon>Viridiplantae</taxon>
        <taxon>Streptophyta</taxon>
        <taxon>Embryophyta</taxon>
        <taxon>Tracheophyta</taxon>
        <taxon>Spermatophyta</taxon>
        <taxon>Magnoliopsida</taxon>
        <taxon>Liliopsida</taxon>
        <taxon>Asparagales</taxon>
        <taxon>Orchidaceae</taxon>
        <taxon>Epidendroideae</taxon>
        <taxon>Malaxideae</taxon>
        <taxon>Dendrobiinae</taxon>
        <taxon>Dendrobium</taxon>
    </lineage>
</organism>
<dbReference type="AlphaFoldDB" id="A0AAV7HC85"/>